<comment type="subcellular location">
    <subcellularLocation>
        <location evidence="1">Membrane</location>
        <topology evidence="1">Multi-pass membrane protein</topology>
    </subcellularLocation>
</comment>
<dbReference type="Pfam" id="PF00892">
    <property type="entry name" value="EamA"/>
    <property type="match status" value="2"/>
</dbReference>
<dbReference type="SUPFAM" id="SSF103481">
    <property type="entry name" value="Multidrug resistance efflux transporter EmrE"/>
    <property type="match status" value="2"/>
</dbReference>
<evidence type="ECO:0000259" key="7">
    <source>
        <dbReference type="Pfam" id="PF00892"/>
    </source>
</evidence>
<comment type="similarity">
    <text evidence="2">Belongs to the drug/metabolite transporter (DMT) superfamily. 10 TMS drug/metabolite exporter (DME) (TC 2.A.7.3) family.</text>
</comment>
<keyword evidence="3 6" id="KW-0812">Transmembrane</keyword>
<feature type="transmembrane region" description="Helical" evidence="6">
    <location>
        <begin position="33"/>
        <end position="52"/>
    </location>
</feature>
<dbReference type="PANTHER" id="PTHR22911">
    <property type="entry name" value="ACYL-MALONYL CONDENSING ENZYME-RELATED"/>
    <property type="match status" value="1"/>
</dbReference>
<gene>
    <name evidence="8" type="ORF">HB375_15760</name>
</gene>
<feature type="transmembrane region" description="Helical" evidence="6">
    <location>
        <begin position="180"/>
        <end position="201"/>
    </location>
</feature>
<evidence type="ECO:0000256" key="4">
    <source>
        <dbReference type="ARBA" id="ARBA00022989"/>
    </source>
</evidence>
<feature type="transmembrane region" description="Helical" evidence="6">
    <location>
        <begin position="119"/>
        <end position="136"/>
    </location>
</feature>
<feature type="transmembrane region" description="Helical" evidence="6">
    <location>
        <begin position="262"/>
        <end position="279"/>
    </location>
</feature>
<dbReference type="Proteomes" id="UP000707352">
    <property type="component" value="Unassembled WGS sequence"/>
</dbReference>
<feature type="transmembrane region" description="Helical" evidence="6">
    <location>
        <begin position="148"/>
        <end position="168"/>
    </location>
</feature>
<proteinExistence type="inferred from homology"/>
<feature type="transmembrane region" description="Helical" evidence="6">
    <location>
        <begin position="237"/>
        <end position="256"/>
    </location>
</feature>
<evidence type="ECO:0000313" key="9">
    <source>
        <dbReference type="Proteomes" id="UP000707352"/>
    </source>
</evidence>
<keyword evidence="4 6" id="KW-1133">Transmembrane helix</keyword>
<keyword evidence="5 6" id="KW-0472">Membrane</keyword>
<accession>A0ABX0VDZ4</accession>
<evidence type="ECO:0000256" key="6">
    <source>
        <dbReference type="SAM" id="Phobius"/>
    </source>
</evidence>
<feature type="domain" description="EamA" evidence="7">
    <location>
        <begin position="13"/>
        <end position="135"/>
    </location>
</feature>
<dbReference type="InterPro" id="IPR000620">
    <property type="entry name" value="EamA_dom"/>
</dbReference>
<organism evidence="8 9">
    <name type="scientific">Microvirga terricola</name>
    <dbReference type="NCBI Taxonomy" id="2719797"/>
    <lineage>
        <taxon>Bacteria</taxon>
        <taxon>Pseudomonadati</taxon>
        <taxon>Pseudomonadota</taxon>
        <taxon>Alphaproteobacteria</taxon>
        <taxon>Hyphomicrobiales</taxon>
        <taxon>Methylobacteriaceae</taxon>
        <taxon>Microvirga</taxon>
    </lineage>
</organism>
<reference evidence="8 9" key="1">
    <citation type="submission" date="2020-03" db="EMBL/GenBank/DDBJ databases">
        <title>The genome sequence of Microvirga sp. c23x22.</title>
        <authorList>
            <person name="Zhang X."/>
        </authorList>
    </citation>
    <scope>NUCLEOTIDE SEQUENCE [LARGE SCALE GENOMIC DNA]</scope>
    <source>
        <strain evidence="9">c23x22</strain>
    </source>
</reference>
<keyword evidence="9" id="KW-1185">Reference proteome</keyword>
<evidence type="ECO:0000313" key="8">
    <source>
        <dbReference type="EMBL" id="NIX78054.1"/>
    </source>
</evidence>
<sequence length="281" mass="29855">MQFGSAFRAAAGIAVLSIMDAIIKGMAAHYPVFQVAFLRFACGSIIVSGVVLAMRPGWPGRETIIANAFRSVVAVTTAVSFFYALGQLPLAETLVLSFLSPMFIALFGLLLLKERVDGKVLAAIVVGFVGTLIVVLGQTETAGATRSWGGVVAALLSAVTYAFSLVLLRQRAQRDKFMHIVIFQNFGPAILVAPFGFYVWQPLDLSHLAWFMTMGVLGVVGHVLLVTAYAKAEAARLAPLEYTALIWAAGIGYGVFSEIPTWATLGGGALIVGAALLTSRR</sequence>
<feature type="transmembrane region" description="Helical" evidence="6">
    <location>
        <begin position="90"/>
        <end position="112"/>
    </location>
</feature>
<feature type="transmembrane region" description="Helical" evidence="6">
    <location>
        <begin position="64"/>
        <end position="84"/>
    </location>
</feature>
<name>A0ABX0VDZ4_9HYPH</name>
<comment type="caution">
    <text evidence="8">The sequence shown here is derived from an EMBL/GenBank/DDBJ whole genome shotgun (WGS) entry which is preliminary data.</text>
</comment>
<protein>
    <submittedName>
        <fullName evidence="8">DMT family transporter</fullName>
    </submittedName>
</protein>
<evidence type="ECO:0000256" key="1">
    <source>
        <dbReference type="ARBA" id="ARBA00004141"/>
    </source>
</evidence>
<feature type="domain" description="EamA" evidence="7">
    <location>
        <begin position="150"/>
        <end position="279"/>
    </location>
</feature>
<evidence type="ECO:0000256" key="5">
    <source>
        <dbReference type="ARBA" id="ARBA00023136"/>
    </source>
</evidence>
<evidence type="ECO:0000256" key="2">
    <source>
        <dbReference type="ARBA" id="ARBA00009853"/>
    </source>
</evidence>
<evidence type="ECO:0000256" key="3">
    <source>
        <dbReference type="ARBA" id="ARBA00022692"/>
    </source>
</evidence>
<dbReference type="InterPro" id="IPR037185">
    <property type="entry name" value="EmrE-like"/>
</dbReference>
<dbReference type="PANTHER" id="PTHR22911:SF6">
    <property type="entry name" value="SOLUTE CARRIER FAMILY 35 MEMBER G1"/>
    <property type="match status" value="1"/>
</dbReference>
<dbReference type="RefSeq" id="WP_167673972.1">
    <property type="nucleotide sequence ID" value="NZ_JAATJS010000006.1"/>
</dbReference>
<dbReference type="EMBL" id="JAATJS010000006">
    <property type="protein sequence ID" value="NIX78054.1"/>
    <property type="molecule type" value="Genomic_DNA"/>
</dbReference>
<feature type="transmembrane region" description="Helical" evidence="6">
    <location>
        <begin position="207"/>
        <end position="230"/>
    </location>
</feature>